<dbReference type="InterPro" id="IPR036291">
    <property type="entry name" value="NAD(P)-bd_dom_sf"/>
</dbReference>
<dbReference type="Proteomes" id="UP000721844">
    <property type="component" value="Unassembled WGS sequence"/>
</dbReference>
<name>A0A963YYN5_9PROT</name>
<dbReference type="InterPro" id="IPR013328">
    <property type="entry name" value="6PGD_dom2"/>
</dbReference>
<dbReference type="SUPFAM" id="SSF48179">
    <property type="entry name" value="6-phosphogluconate dehydrogenase C-terminal domain-like"/>
    <property type="match status" value="1"/>
</dbReference>
<proteinExistence type="predicted"/>
<dbReference type="SUPFAM" id="SSF51735">
    <property type="entry name" value="NAD(P)-binding Rossmann-fold domains"/>
    <property type="match status" value="1"/>
</dbReference>
<evidence type="ECO:0000259" key="2">
    <source>
        <dbReference type="Pfam" id="PF09130"/>
    </source>
</evidence>
<evidence type="ECO:0000313" key="4">
    <source>
        <dbReference type="Proteomes" id="UP000721844"/>
    </source>
</evidence>
<dbReference type="AlphaFoldDB" id="A0A963YYN5"/>
<accession>A0A963YYN5</accession>
<protein>
    <submittedName>
        <fullName evidence="3">NAD(P)-dependent oxidoreductase</fullName>
    </submittedName>
</protein>
<feature type="domain" description="Phosphogluconate dehydrogenase NAD-binding putative C-terminal" evidence="2">
    <location>
        <begin position="188"/>
        <end position="256"/>
    </location>
</feature>
<dbReference type="Pfam" id="PF03446">
    <property type="entry name" value="NAD_binding_2"/>
    <property type="match status" value="1"/>
</dbReference>
<dbReference type="Gene3D" id="1.10.1040.10">
    <property type="entry name" value="N-(1-d-carboxylethyl)-l-norvaline Dehydrogenase, domain 2"/>
    <property type="match status" value="1"/>
</dbReference>
<dbReference type="PANTHER" id="PTHR43580:SF2">
    <property type="entry name" value="CYTOKINE-LIKE NUCLEAR FACTOR N-PAC"/>
    <property type="match status" value="1"/>
</dbReference>
<dbReference type="EMBL" id="JAESVA010000002">
    <property type="protein sequence ID" value="MCB8879574.1"/>
    <property type="molecule type" value="Genomic_DNA"/>
</dbReference>
<dbReference type="InterPro" id="IPR008927">
    <property type="entry name" value="6-PGluconate_DH-like_C_sf"/>
</dbReference>
<dbReference type="GO" id="GO:0050661">
    <property type="term" value="F:NADP binding"/>
    <property type="evidence" value="ECO:0007669"/>
    <property type="project" value="InterPro"/>
</dbReference>
<dbReference type="InterPro" id="IPR006115">
    <property type="entry name" value="6PGDH_NADP-bd"/>
</dbReference>
<dbReference type="Pfam" id="PF09130">
    <property type="entry name" value="DUF1932"/>
    <property type="match status" value="1"/>
</dbReference>
<sequence>MAVAIIAPGAMGAAIGQRLVENGVEVRTSLTGRSPSSRQRAEAAGLQPVSDEAIAACDFILSIVPPGEALALATRLAPVLAQTTHRPVYVDCNAISPATAQTVSMAFPSPQVRFVDGSIIGGPPKPGTRGPSLYVSGADATALTALNAHGLVVKLLDDRIGSASALKMSYAGITKGLTALGSAMILAAGRHGAAEALRAELAESQPELLQRFAQSVPDMAPKAYRWVAEMEEIADFAGEDAAIRDIYLGMARLYADLAEDQAGDKAKAAHLRAFLQGS</sequence>
<reference evidence="3 4" key="1">
    <citation type="journal article" date="2021" name="Microorganisms">
        <title>Acidisoma silvae sp. nov. and Acidisomacellulosilytica sp. nov., Two Acidophilic Bacteria Isolated from Decaying Wood, Hydrolyzing Cellulose and Producing Poly-3-hydroxybutyrate.</title>
        <authorList>
            <person name="Mieszkin S."/>
            <person name="Pouder E."/>
            <person name="Uroz S."/>
            <person name="Simon-Colin C."/>
            <person name="Alain K."/>
        </authorList>
    </citation>
    <scope>NUCLEOTIDE SEQUENCE [LARGE SCALE GENOMIC DNA]</scope>
    <source>
        <strain evidence="3 4">HW T5.17</strain>
    </source>
</reference>
<comment type="caution">
    <text evidence="3">The sequence shown here is derived from an EMBL/GenBank/DDBJ whole genome shotgun (WGS) entry which is preliminary data.</text>
</comment>
<dbReference type="InterPro" id="IPR051265">
    <property type="entry name" value="HIBADH-related_NP60_sf"/>
</dbReference>
<evidence type="ECO:0000259" key="1">
    <source>
        <dbReference type="Pfam" id="PF03446"/>
    </source>
</evidence>
<organism evidence="3 4">
    <name type="scientific">Acidisoma cellulosilyticum</name>
    <dbReference type="NCBI Taxonomy" id="2802395"/>
    <lineage>
        <taxon>Bacteria</taxon>
        <taxon>Pseudomonadati</taxon>
        <taxon>Pseudomonadota</taxon>
        <taxon>Alphaproteobacteria</taxon>
        <taxon>Acetobacterales</taxon>
        <taxon>Acidocellaceae</taxon>
        <taxon>Acidisoma</taxon>
    </lineage>
</organism>
<feature type="domain" description="6-phosphogluconate dehydrogenase NADP-binding" evidence="1">
    <location>
        <begin position="3"/>
        <end position="140"/>
    </location>
</feature>
<keyword evidence="4" id="KW-1185">Reference proteome</keyword>
<dbReference type="InterPro" id="IPR015814">
    <property type="entry name" value="Pgluconate_DH_NAD-bd_C"/>
</dbReference>
<dbReference type="PANTHER" id="PTHR43580">
    <property type="entry name" value="OXIDOREDUCTASE GLYR1-RELATED"/>
    <property type="match status" value="1"/>
</dbReference>
<dbReference type="Gene3D" id="3.40.50.720">
    <property type="entry name" value="NAD(P)-binding Rossmann-like Domain"/>
    <property type="match status" value="1"/>
</dbReference>
<gene>
    <name evidence="3" type="ORF">ACELLULO517_04960</name>
</gene>
<dbReference type="RefSeq" id="WP_227306207.1">
    <property type="nucleotide sequence ID" value="NZ_JAESVA010000002.1"/>
</dbReference>
<evidence type="ECO:0000313" key="3">
    <source>
        <dbReference type="EMBL" id="MCB8879574.1"/>
    </source>
</evidence>